<protein>
    <submittedName>
        <fullName evidence="2">Uncharacterized protein</fullName>
    </submittedName>
</protein>
<feature type="region of interest" description="Disordered" evidence="1">
    <location>
        <begin position="1"/>
        <end position="51"/>
    </location>
</feature>
<name>A0A3E0K5W8_9BACI</name>
<dbReference type="AlphaFoldDB" id="A0A3E0K5W8"/>
<organism evidence="2 3">
    <name type="scientific">Caldibacillus debilis</name>
    <dbReference type="NCBI Taxonomy" id="301148"/>
    <lineage>
        <taxon>Bacteria</taxon>
        <taxon>Bacillati</taxon>
        <taxon>Bacillota</taxon>
        <taxon>Bacilli</taxon>
        <taxon>Bacillales</taxon>
        <taxon>Bacillaceae</taxon>
        <taxon>Caldibacillus</taxon>
    </lineage>
</organism>
<dbReference type="Proteomes" id="UP000257014">
    <property type="component" value="Unassembled WGS sequence"/>
</dbReference>
<evidence type="ECO:0000256" key="1">
    <source>
        <dbReference type="SAM" id="MobiDB-lite"/>
    </source>
</evidence>
<comment type="caution">
    <text evidence="2">The sequence shown here is derived from an EMBL/GenBank/DDBJ whole genome shotgun (WGS) entry which is preliminary data.</text>
</comment>
<evidence type="ECO:0000313" key="2">
    <source>
        <dbReference type="EMBL" id="REJ29051.1"/>
    </source>
</evidence>
<evidence type="ECO:0000313" key="3">
    <source>
        <dbReference type="Proteomes" id="UP000257014"/>
    </source>
</evidence>
<gene>
    <name evidence="2" type="ORF">C6P37_07405</name>
</gene>
<sequence>MHEQRFRKGTVIMPEDRNPAGGPADGRGKAAHHPFAKENHGPETGGGCPDSSKGYPLFSFLEKRGGSLSPAKMTGFRVFAGDGAQAAFFSAR</sequence>
<dbReference type="EMBL" id="QEWE01000015">
    <property type="protein sequence ID" value="REJ29051.1"/>
    <property type="molecule type" value="Genomic_DNA"/>
</dbReference>
<proteinExistence type="predicted"/>
<accession>A0A3E0K5W8</accession>
<reference evidence="2 3" key="1">
    <citation type="submission" date="2018-03" db="EMBL/GenBank/DDBJ databases">
        <authorList>
            <person name="Keele B.F."/>
        </authorList>
    </citation>
    <scope>NUCLEOTIDE SEQUENCE [LARGE SCALE GENOMIC DNA]</scope>
    <source>
        <strain evidence="2">ZCTH4_d</strain>
    </source>
</reference>